<evidence type="ECO:0000313" key="3">
    <source>
        <dbReference type="EMBL" id="MBL3678733.1"/>
    </source>
</evidence>
<dbReference type="Pfam" id="PF13625">
    <property type="entry name" value="Helicase_C_3"/>
    <property type="match status" value="1"/>
</dbReference>
<feature type="region of interest" description="Disordered" evidence="1">
    <location>
        <begin position="512"/>
        <end position="533"/>
    </location>
</feature>
<dbReference type="Proteomes" id="UP001645859">
    <property type="component" value="Unassembled WGS sequence"/>
</dbReference>
<name>A0ABS1SDW3_9MICO</name>
<accession>A0ABS1SDW3</accession>
<dbReference type="EMBL" id="QYAC01000002">
    <property type="protein sequence ID" value="MBL3678733.1"/>
    <property type="molecule type" value="Genomic_DNA"/>
</dbReference>
<evidence type="ECO:0000313" key="4">
    <source>
        <dbReference type="Proteomes" id="UP001645859"/>
    </source>
</evidence>
<evidence type="ECO:0000259" key="2">
    <source>
        <dbReference type="Pfam" id="PF13625"/>
    </source>
</evidence>
<feature type="domain" description="Helicase XPB/Ssl2 N-terminal" evidence="2">
    <location>
        <begin position="332"/>
        <end position="458"/>
    </location>
</feature>
<evidence type="ECO:0000256" key="1">
    <source>
        <dbReference type="SAM" id="MobiDB-lite"/>
    </source>
</evidence>
<organism evidence="3 4">
    <name type="scientific">Leucobacter chromiireducens subsp. solipictus</name>
    <dbReference type="NCBI Taxonomy" id="398235"/>
    <lineage>
        <taxon>Bacteria</taxon>
        <taxon>Bacillati</taxon>
        <taxon>Actinomycetota</taxon>
        <taxon>Actinomycetes</taxon>
        <taxon>Micrococcales</taxon>
        <taxon>Microbacteriaceae</taxon>
        <taxon>Leucobacter</taxon>
    </lineage>
</organism>
<reference evidence="3 4" key="1">
    <citation type="submission" date="2018-09" db="EMBL/GenBank/DDBJ databases">
        <title>Comparative genomics of Leucobacter spp.</title>
        <authorList>
            <person name="Reis A.C."/>
            <person name="Kolvenbach B.A."/>
            <person name="Corvini P.F.X."/>
            <person name="Nunes O.C."/>
        </authorList>
    </citation>
    <scope>NUCLEOTIDE SEQUENCE [LARGE SCALE GENOMIC DNA]</scope>
    <source>
        <strain evidence="3 4">TAN 31504</strain>
    </source>
</reference>
<keyword evidence="4" id="KW-1185">Reference proteome</keyword>
<sequence length="621" mass="64713">MSGTLALASAIAEMDRSALRGVVAQRRPQAAASITDPIGLATDLLRSDSITRAILPLDRAALRALLLLAERPGTADAATVATLSARGLVGTDGGAPAALPEVTAVVSETLAAAGLAPAALMAEEADRPGGGPAADPAASPRDTDTWYSPAFTAVGQAAECLRVLALRPGKLNRNGTVAVVSLRALADATSIDVTSVSRILTALGHAGLTVPRRDDHLLVVGDAAATWLASDNRERWRVLGEAVMRATPPSLRAVLRATPNDLAAGAAAIPHFFPLLPEAEVEAAAAFVAVAEQLGLTVGGRLSTPAAALGAGELATARSLIAEQTPGQAPGVYVQPDLSVVVPGPLDPRDEAILSAISRAEQIGVASTRRITDGSIAEGIEQGVSPDAARELFARISLTGIPQPLEYVLATRAQRLGDLVVDEVDDDDGRTRITVGRPDLAETLLVDRSLQHLQLTRQAPTPLTHSGTVILRSRLRADHVISALTDARYHPMSGTALTSTRRAPLPRHPDLPTAAIPIVSADPPPSPPEDSEPLAEHYTALVERVHEAARAEPGTGDFTRRLELAIRDRSPVQVTAEARGQQHTFTLLPVSVTGGRLRATDQHAGVERTLPVSMITAVEPV</sequence>
<proteinExistence type="predicted"/>
<protein>
    <recommendedName>
        <fullName evidence="2">Helicase XPB/Ssl2 N-terminal domain-containing protein</fullName>
    </recommendedName>
</protein>
<gene>
    <name evidence="3" type="ORF">D3230_05400</name>
</gene>
<comment type="caution">
    <text evidence="3">The sequence shown here is derived from an EMBL/GenBank/DDBJ whole genome shotgun (WGS) entry which is preliminary data.</text>
</comment>
<dbReference type="RefSeq" id="WP_202343977.1">
    <property type="nucleotide sequence ID" value="NZ_BAAAPI010000008.1"/>
</dbReference>
<dbReference type="InterPro" id="IPR032830">
    <property type="entry name" value="XPB/Ssl2_N"/>
</dbReference>